<dbReference type="SUPFAM" id="SSF53474">
    <property type="entry name" value="alpha/beta-Hydrolases"/>
    <property type="match status" value="1"/>
</dbReference>
<gene>
    <name evidence="2" type="ORF">HCZ30_02430</name>
</gene>
<dbReference type="PANTHER" id="PTHR43433">
    <property type="entry name" value="HYDROLASE, ALPHA/BETA FOLD FAMILY PROTEIN"/>
    <property type="match status" value="1"/>
</dbReference>
<organism evidence="2 3">
    <name type="scientific">Marivivens donghaensis</name>
    <dbReference type="NCBI Taxonomy" id="1699413"/>
    <lineage>
        <taxon>Bacteria</taxon>
        <taxon>Pseudomonadati</taxon>
        <taxon>Pseudomonadota</taxon>
        <taxon>Alphaproteobacteria</taxon>
        <taxon>Rhodobacterales</taxon>
        <taxon>Paracoccaceae</taxon>
        <taxon>Marivivens group</taxon>
        <taxon>Marivivens</taxon>
    </lineage>
</organism>
<comment type="caution">
    <text evidence="2">The sequence shown here is derived from an EMBL/GenBank/DDBJ whole genome shotgun (WGS) entry which is preliminary data.</text>
</comment>
<evidence type="ECO:0000313" key="2">
    <source>
        <dbReference type="EMBL" id="NIY71288.1"/>
    </source>
</evidence>
<dbReference type="Pfam" id="PF12697">
    <property type="entry name" value="Abhydrolase_6"/>
    <property type="match status" value="1"/>
</dbReference>
<keyword evidence="3" id="KW-1185">Reference proteome</keyword>
<feature type="domain" description="AB hydrolase-1" evidence="1">
    <location>
        <begin position="26"/>
        <end position="262"/>
    </location>
</feature>
<dbReference type="GO" id="GO:0016787">
    <property type="term" value="F:hydrolase activity"/>
    <property type="evidence" value="ECO:0007669"/>
    <property type="project" value="UniProtKB-KW"/>
</dbReference>
<protein>
    <submittedName>
        <fullName evidence="2">Alpha/beta hydrolase</fullName>
    </submittedName>
</protein>
<dbReference type="Proteomes" id="UP000709466">
    <property type="component" value="Unassembled WGS sequence"/>
</dbReference>
<sequence length="279" mass="30635">MRFFVTEDGTKLAYKDEGEGLPVLALAGLTRDGRDFDYVAPHLEGIRLIRLDSRGRGQSGWSGADTYSVPQEADDAIALLDHLKIDKAAILGTSRGGLIAMLLGAVAKGRLHGICLNDVGPVLEPPALTRIGDYIGKRPVAKTIEGMAEKLSHDPAFPNVPMSRWIEEAERHYVQEGTGLGLPYDPELRTSFMKALDAPAVDAWPLFDAMKGIPLMLVRGHNTDLLSEETANEMRKRIPEMIFVDVADRGHVPFLDEPLVVSALQRWIGEMKDRASKAE</sequence>
<accession>A0ABX0VTF7</accession>
<dbReference type="EMBL" id="JAATOP010000001">
    <property type="protein sequence ID" value="NIY71288.1"/>
    <property type="molecule type" value="Genomic_DNA"/>
</dbReference>
<dbReference type="InterPro" id="IPR029058">
    <property type="entry name" value="AB_hydrolase_fold"/>
</dbReference>
<name>A0ABX0VTF7_9RHOB</name>
<evidence type="ECO:0000313" key="3">
    <source>
        <dbReference type="Proteomes" id="UP000709466"/>
    </source>
</evidence>
<reference evidence="2 3" key="1">
    <citation type="submission" date="2020-03" db="EMBL/GenBank/DDBJ databases">
        <title>Bacterial isolates of synthetic phycosphere.</title>
        <authorList>
            <person name="Fu H."/>
            <person name="Moran M.A."/>
        </authorList>
    </citation>
    <scope>NUCLEOTIDE SEQUENCE [LARGE SCALE GENOMIC DNA]</scope>
    <source>
        <strain evidence="2 3">HF1</strain>
    </source>
</reference>
<dbReference type="InterPro" id="IPR000073">
    <property type="entry name" value="AB_hydrolase_1"/>
</dbReference>
<dbReference type="InterPro" id="IPR050471">
    <property type="entry name" value="AB_hydrolase"/>
</dbReference>
<dbReference type="RefSeq" id="WP_167636166.1">
    <property type="nucleotide sequence ID" value="NZ_JAATOP010000001.1"/>
</dbReference>
<evidence type="ECO:0000259" key="1">
    <source>
        <dbReference type="Pfam" id="PF12697"/>
    </source>
</evidence>
<keyword evidence="2" id="KW-0378">Hydrolase</keyword>
<proteinExistence type="predicted"/>
<dbReference type="Gene3D" id="3.40.50.1820">
    <property type="entry name" value="alpha/beta hydrolase"/>
    <property type="match status" value="1"/>
</dbReference>
<dbReference type="PANTHER" id="PTHR43433:SF5">
    <property type="entry name" value="AB HYDROLASE-1 DOMAIN-CONTAINING PROTEIN"/>
    <property type="match status" value="1"/>
</dbReference>